<dbReference type="VEuPathDB" id="AmoebaDB:EIN_104520"/>
<evidence type="ECO:0000313" key="3">
    <source>
        <dbReference type="EMBL" id="ELP88739.1"/>
    </source>
</evidence>
<feature type="chain" id="PRO_5003973761" evidence="2">
    <location>
        <begin position="17"/>
        <end position="285"/>
    </location>
</feature>
<dbReference type="KEGG" id="eiv:EIN_104520"/>
<name>L7FLJ4_ENTIV</name>
<reference evidence="3 4" key="1">
    <citation type="submission" date="2012-10" db="EMBL/GenBank/DDBJ databases">
        <authorList>
            <person name="Zafar N."/>
            <person name="Inman J."/>
            <person name="Hall N."/>
            <person name="Lorenzi H."/>
            <person name="Caler E."/>
        </authorList>
    </citation>
    <scope>NUCLEOTIDE SEQUENCE [LARGE SCALE GENOMIC DNA]</scope>
    <source>
        <strain evidence="3 4">IP1</strain>
    </source>
</reference>
<accession>L7FLJ4</accession>
<keyword evidence="4" id="KW-1185">Reference proteome</keyword>
<dbReference type="GeneID" id="14887732"/>
<keyword evidence="2" id="KW-0732">Signal</keyword>
<feature type="signal peptide" evidence="2">
    <location>
        <begin position="1"/>
        <end position="16"/>
    </location>
</feature>
<feature type="region of interest" description="Disordered" evidence="1">
    <location>
        <begin position="237"/>
        <end position="262"/>
    </location>
</feature>
<proteinExistence type="predicted"/>
<sequence length="285" mass="32258">MISFFMFIAATLSVYPDNITFPAYYWHFKIGIKGTYGTERNQGYELNVPSNIGTKCLTVTTGVSMMMQGKELSIYDNSECDLYRKTYMNQEAIWKNCGICNGFGVLGYGFSANYVLDIPTPIIGQILADTDKPNCPTGNYVTNYIRATTTDLLYNYMFGGANNVLNFGFRINQTDKSHIRGEWLDKLPTDKTAQVLYSIEDKKCTNIGNHWIKIQLDTFDINNCEIVIKPGECYKKRNEVTPPKPEKSEDSEDYSKQPNSEEEINTNSVVPILGVVFAIAIIFFI</sequence>
<dbReference type="Proteomes" id="UP000014680">
    <property type="component" value="Unassembled WGS sequence"/>
</dbReference>
<dbReference type="RefSeq" id="XP_004255510.1">
    <property type="nucleotide sequence ID" value="XM_004255462.1"/>
</dbReference>
<dbReference type="AlphaFoldDB" id="L7FLJ4"/>
<feature type="compositionally biased region" description="Basic and acidic residues" evidence="1">
    <location>
        <begin position="237"/>
        <end position="248"/>
    </location>
</feature>
<evidence type="ECO:0000256" key="2">
    <source>
        <dbReference type="SAM" id="SignalP"/>
    </source>
</evidence>
<protein>
    <submittedName>
        <fullName evidence="3">Uncharacterized protein</fullName>
    </submittedName>
</protein>
<organism evidence="3 4">
    <name type="scientific">Entamoeba invadens IP1</name>
    <dbReference type="NCBI Taxonomy" id="370355"/>
    <lineage>
        <taxon>Eukaryota</taxon>
        <taxon>Amoebozoa</taxon>
        <taxon>Evosea</taxon>
        <taxon>Archamoebae</taxon>
        <taxon>Mastigamoebida</taxon>
        <taxon>Entamoebidae</taxon>
        <taxon>Entamoeba</taxon>
    </lineage>
</organism>
<gene>
    <name evidence="3" type="ORF">EIN_104520</name>
</gene>
<dbReference type="EMBL" id="KB206702">
    <property type="protein sequence ID" value="ELP88739.1"/>
    <property type="molecule type" value="Genomic_DNA"/>
</dbReference>
<evidence type="ECO:0000256" key="1">
    <source>
        <dbReference type="SAM" id="MobiDB-lite"/>
    </source>
</evidence>
<evidence type="ECO:0000313" key="4">
    <source>
        <dbReference type="Proteomes" id="UP000014680"/>
    </source>
</evidence>